<organism evidence="2">
    <name type="scientific">marine sediment metagenome</name>
    <dbReference type="NCBI Taxonomy" id="412755"/>
    <lineage>
        <taxon>unclassified sequences</taxon>
        <taxon>metagenomes</taxon>
        <taxon>ecological metagenomes</taxon>
    </lineage>
</organism>
<protein>
    <submittedName>
        <fullName evidence="2">Uncharacterized protein</fullName>
    </submittedName>
</protein>
<comment type="caution">
    <text evidence="2">The sequence shown here is derived from an EMBL/GenBank/DDBJ whole genome shotgun (WGS) entry which is preliminary data.</text>
</comment>
<dbReference type="EMBL" id="LAZR01000271">
    <property type="protein sequence ID" value="KKN77984.1"/>
    <property type="molecule type" value="Genomic_DNA"/>
</dbReference>
<feature type="region of interest" description="Disordered" evidence="1">
    <location>
        <begin position="1"/>
        <end position="45"/>
    </location>
</feature>
<evidence type="ECO:0000313" key="2">
    <source>
        <dbReference type="EMBL" id="KKN77984.1"/>
    </source>
</evidence>
<dbReference type="AlphaFoldDB" id="A0A0F9TFD7"/>
<proteinExistence type="predicted"/>
<evidence type="ECO:0000256" key="1">
    <source>
        <dbReference type="SAM" id="MobiDB-lite"/>
    </source>
</evidence>
<feature type="compositionally biased region" description="Basic and acidic residues" evidence="1">
    <location>
        <begin position="1"/>
        <end position="12"/>
    </location>
</feature>
<reference evidence="2" key="1">
    <citation type="journal article" date="2015" name="Nature">
        <title>Complex archaea that bridge the gap between prokaryotes and eukaryotes.</title>
        <authorList>
            <person name="Spang A."/>
            <person name="Saw J.H."/>
            <person name="Jorgensen S.L."/>
            <person name="Zaremba-Niedzwiedzka K."/>
            <person name="Martijn J."/>
            <person name="Lind A.E."/>
            <person name="van Eijk R."/>
            <person name="Schleper C."/>
            <person name="Guy L."/>
            <person name="Ettema T.J."/>
        </authorList>
    </citation>
    <scope>NUCLEOTIDE SEQUENCE</scope>
</reference>
<sequence>MLASKNDPDRSRGQFNREASRLGDATALHPAPPLSPMSTIITKRPPMFQGGRPFLPILPAMYLIDVGQGRAAGAEAPTRFRADARKRDAADAVGKTVADLDIQGACEGESRGCHG</sequence>
<gene>
    <name evidence="2" type="ORF">LCGC14_0355490</name>
</gene>
<accession>A0A0F9TFD7</accession>
<name>A0A0F9TFD7_9ZZZZ</name>